<dbReference type="GO" id="GO:0034498">
    <property type="term" value="P:early endosome to Golgi transport"/>
    <property type="evidence" value="ECO:0007669"/>
    <property type="project" value="TreeGrafter"/>
</dbReference>
<organism evidence="8 9">
    <name type="scientific">Rhamnella rubrinervis</name>
    <dbReference type="NCBI Taxonomy" id="2594499"/>
    <lineage>
        <taxon>Eukaryota</taxon>
        <taxon>Viridiplantae</taxon>
        <taxon>Streptophyta</taxon>
        <taxon>Embryophyta</taxon>
        <taxon>Tracheophyta</taxon>
        <taxon>Spermatophyta</taxon>
        <taxon>Magnoliopsida</taxon>
        <taxon>eudicotyledons</taxon>
        <taxon>Gunneridae</taxon>
        <taxon>Pentapetalae</taxon>
        <taxon>rosids</taxon>
        <taxon>fabids</taxon>
        <taxon>Rosales</taxon>
        <taxon>Rhamnaceae</taxon>
        <taxon>rhamnoid group</taxon>
        <taxon>Rhamneae</taxon>
        <taxon>Rhamnella</taxon>
    </lineage>
</organism>
<dbReference type="Proteomes" id="UP000796880">
    <property type="component" value="Unassembled WGS sequence"/>
</dbReference>
<evidence type="ECO:0000256" key="2">
    <source>
        <dbReference type="ARBA" id="ARBA00022448"/>
    </source>
</evidence>
<dbReference type="InterPro" id="IPR045126">
    <property type="entry name" value="TRAPPC10/Trs130"/>
</dbReference>
<sequence length="1541" mass="172250">MANFLAQFQTIKNSCDHLVIAVEDVSDLWPIVKNGFEERLPLKRACLNNKTRNPVFVENLSAEFILTTDSRLRSRFPQEQSLFWFREPYATLVLVSCEDLDEFKTILKPRLKLIVQNDEREWFIVYVSKAQPNNDQATKMAKKVYAKLEVDFSSKKRERCCKFDLHCPEASFWEDLESKIVESVRNTLDRRVQFYEDEIRKLSEQRLMPVWNFCNFFILKESLAFMFEMAHLHEDSLREYDELELCYLETINITGKQRDFGGVDHGDDQAALLDPGRKSLTQIVQDDSFREFEFRQYLFACQSKLLFKLNRPFEVASRGFSFIISFSKALAMHENILPFCMREVWVITACMNLIDATASRYSEGLVALDIEKEFYRLQGDLYSLCRVKFMRLAYLIGYGTNIERSPANSASLSMLPWPKPVVWPLVPPDASSEVLAKEKIILETSPSAKHFGIQRKPLPLEPSVLLREANRRRASLSAGNMLEMFDSRQSAIDGSGSDVMSKTSPLPKVHASSMSRTNSTPGSFDSSIDRPMRLAEIYVASEHALCSTVSNPDLWKSFSSIEEFEQKYLELTKGAANNYHRSWWKRHGVVLDGEIAAVLFKHGNIDLAAKSYEKVSALYAGEGWQDLLAEVLPNLAECQKLLNDQAGYLSSCVRLLALDKSLFFTKERQAFQSEVIHLAHSKMEHPVPLDVSSLITFSGNPGPSLELCDGDPGTLSVTVWSGFPDDITLDSLSLTLVATYNADEGVEALRSSTAIVLNPGRNTITLAIPPQKPGSYVLGVLTGQIGNLRFRSHSFSKGGPADSDDFMSYEKPAKPILKVFKPRPLVDLAAAVSSALLINESQWVGIIVRPINYSLKGAVLHIDTGPGLKIEESNVIEMERYDDLSNSSIDMANGDGAHKDGSLSVKEFEQLILRDGQIEFPDWASKGTSILWIPVRAISDNLPRGSSSATPPRTSIVDGMRTIALKLEFGISHNQTFERTLAVHFTDPFHVSTRVADKCNDGTLLLQVILHSEVKATLIIYDAWLDLQDGFDHTGKGDGRPTSGFFPLVISPTSRAGILFSIRLGKTDAGANEAKALQSDSINIKYGISGNRTIGAHLPVTATDPVEEGANNLVFKSILVLQRPVLDPCMSVGFLPLPSDCLRVGQLVTMRWRVERLKDFEENEVSQANDEVLYEVKANTENWMIAGRKRGHVSLSTKQGSRIVISILCVPLIAGYVRPPQLVLPDADEANISSNPAGPHLQNLYFTSTNIVEIDGRRIFTGLHLFVVLSAMATNLVHRSRSRSLPRALAWASFLTRNISTSASLSASPTRSSFSLVKRLRPLVGAISAAGRVASARCFSTDATSSSLTDPKPDRSNKPRRKRTLLEGTDFKHWLVLMDRPEGEPTRDEIIDIYIKTLASVVGSEEEARMKIYSVSTRYYYGFGALVSEELRDKIKECPKVRFVVPDSYLDIENKDYGGEPFINGQAVPYDPKYHAEWLRNYPDLSRLGPTSGEPFIIGQAVPYDPNVLGRARLGMAYASVKLELNLLLIKQFVSYNLSLG</sequence>
<comment type="caution">
    <text evidence="8">The sequence shown here is derived from an EMBL/GenBank/DDBJ whole genome shotgun (WGS) entry which is preliminary data.</text>
</comment>
<dbReference type="PANTHER" id="PTHR13251:SF3">
    <property type="entry name" value="TRAFFICKING PROTEIN PARTICLE COMPLEX SUBUNIT 10"/>
    <property type="match status" value="1"/>
</dbReference>
<keyword evidence="3" id="KW-0333">Golgi apparatus</keyword>
<evidence type="ECO:0000313" key="9">
    <source>
        <dbReference type="Proteomes" id="UP000796880"/>
    </source>
</evidence>
<protein>
    <recommendedName>
        <fullName evidence="10">Trafficking protein particle complex II-specific subunit 130 homolog</fullName>
    </recommendedName>
</protein>
<dbReference type="Pfam" id="PF12584">
    <property type="entry name" value="TRAPPC10"/>
    <property type="match status" value="1"/>
</dbReference>
<evidence type="ECO:0000259" key="7">
    <source>
        <dbReference type="Pfam" id="PF23036"/>
    </source>
</evidence>
<dbReference type="GO" id="GO:0005829">
    <property type="term" value="C:cytosol"/>
    <property type="evidence" value="ECO:0007669"/>
    <property type="project" value="GOC"/>
</dbReference>
<feature type="domain" description="MORF/ORRM1/DAG-like MORF" evidence="6">
    <location>
        <begin position="1371"/>
        <end position="1462"/>
    </location>
</feature>
<dbReference type="GO" id="GO:1990071">
    <property type="term" value="C:TRAPPII protein complex"/>
    <property type="evidence" value="ECO:0007669"/>
    <property type="project" value="InterPro"/>
</dbReference>
<dbReference type="InterPro" id="IPR054059">
    <property type="entry name" value="MORF/ORRM1/DAG-like_MORF"/>
</dbReference>
<gene>
    <name evidence="8" type="ORF">FNV43_RR04091</name>
</gene>
<feature type="domain" description="TRAPPC10/Trs130 C-terminal" evidence="5">
    <location>
        <begin position="1141"/>
        <end position="1222"/>
    </location>
</feature>
<reference evidence="8" key="1">
    <citation type="submission" date="2020-03" db="EMBL/GenBank/DDBJ databases">
        <title>A high-quality chromosome-level genome assembly of a woody plant with both climbing and erect habits, Rhamnella rubrinervis.</title>
        <authorList>
            <person name="Lu Z."/>
            <person name="Yang Y."/>
            <person name="Zhu X."/>
            <person name="Sun Y."/>
        </authorList>
    </citation>
    <scope>NUCLEOTIDE SEQUENCE</scope>
    <source>
        <strain evidence="8">BYM</strain>
        <tissue evidence="8">Leaf</tissue>
    </source>
</reference>
<feature type="compositionally biased region" description="Polar residues" evidence="4">
    <location>
        <begin position="493"/>
        <end position="504"/>
    </location>
</feature>
<dbReference type="PANTHER" id="PTHR13251">
    <property type="entry name" value="EPILEPSY HOLOPROSENCEPHALY CANDIDATE 1/TMEM1"/>
    <property type="match status" value="1"/>
</dbReference>
<feature type="compositionally biased region" description="Polar residues" evidence="4">
    <location>
        <begin position="512"/>
        <end position="526"/>
    </location>
</feature>
<dbReference type="Pfam" id="PF21864">
    <property type="entry name" value="MORF_dom"/>
    <property type="match status" value="1"/>
</dbReference>
<keyword evidence="2" id="KW-0813">Transport</keyword>
<evidence type="ECO:0000256" key="3">
    <source>
        <dbReference type="ARBA" id="ARBA00023034"/>
    </source>
</evidence>
<dbReference type="EMBL" id="VOIH02000002">
    <property type="protein sequence ID" value="KAF3453650.1"/>
    <property type="molecule type" value="Genomic_DNA"/>
</dbReference>
<dbReference type="GO" id="GO:0006891">
    <property type="term" value="P:intra-Golgi vesicle-mediated transport"/>
    <property type="evidence" value="ECO:0007669"/>
    <property type="project" value="TreeGrafter"/>
</dbReference>
<keyword evidence="9" id="KW-1185">Reference proteome</keyword>
<dbReference type="InterPro" id="IPR022233">
    <property type="entry name" value="TRAPPC10/Trs130_C"/>
</dbReference>
<accession>A0A8K0MQ96</accession>
<evidence type="ECO:0000313" key="8">
    <source>
        <dbReference type="EMBL" id="KAF3453650.1"/>
    </source>
</evidence>
<evidence type="ECO:0008006" key="10">
    <source>
        <dbReference type="Google" id="ProtNLM"/>
    </source>
</evidence>
<dbReference type="Pfam" id="PF23036">
    <property type="entry name" value="TRAPPC10_1st"/>
    <property type="match status" value="1"/>
</dbReference>
<dbReference type="OrthoDB" id="10256906at2759"/>
<feature type="domain" description="TRAPPC10/Trs130 N-terminal" evidence="7">
    <location>
        <begin position="16"/>
        <end position="316"/>
    </location>
</feature>
<feature type="region of interest" description="Disordered" evidence="4">
    <location>
        <begin position="1343"/>
        <end position="1363"/>
    </location>
</feature>
<evidence type="ECO:0000259" key="5">
    <source>
        <dbReference type="Pfam" id="PF12584"/>
    </source>
</evidence>
<comment type="subcellular location">
    <subcellularLocation>
        <location evidence="1">Golgi apparatus</location>
    </subcellularLocation>
</comment>
<dbReference type="InterPro" id="IPR056913">
    <property type="entry name" value="TRAPPC10/Trs130_N"/>
</dbReference>
<evidence type="ECO:0000256" key="1">
    <source>
        <dbReference type="ARBA" id="ARBA00004555"/>
    </source>
</evidence>
<proteinExistence type="predicted"/>
<evidence type="ECO:0000256" key="4">
    <source>
        <dbReference type="SAM" id="MobiDB-lite"/>
    </source>
</evidence>
<feature type="region of interest" description="Disordered" evidence="4">
    <location>
        <begin position="493"/>
        <end position="527"/>
    </location>
</feature>
<evidence type="ECO:0000259" key="6">
    <source>
        <dbReference type="Pfam" id="PF21864"/>
    </source>
</evidence>
<name>A0A8K0MQ96_9ROSA</name>